<proteinExistence type="predicted"/>
<name>A0A8D9BQN7_9HEMI</name>
<dbReference type="EMBL" id="HBUF01651435">
    <property type="protein sequence ID" value="CAG6787030.1"/>
    <property type="molecule type" value="Transcribed_RNA"/>
</dbReference>
<reference evidence="1" key="1">
    <citation type="submission" date="2021-05" db="EMBL/GenBank/DDBJ databases">
        <authorList>
            <person name="Alioto T."/>
            <person name="Alioto T."/>
            <person name="Gomez Garrido J."/>
        </authorList>
    </citation>
    <scope>NUCLEOTIDE SEQUENCE</scope>
</reference>
<evidence type="ECO:0000313" key="1">
    <source>
        <dbReference type="EMBL" id="CAG6787030.1"/>
    </source>
</evidence>
<accession>A0A8D9BQN7</accession>
<dbReference type="AlphaFoldDB" id="A0A8D9BQN7"/>
<protein>
    <submittedName>
        <fullName evidence="1">Uncharacterized protein</fullName>
    </submittedName>
</protein>
<sequence>MFYLSGAGKEKLWAIYIRLLWSARIGNAYFLPNICVGNEPLPVIENETPADNEHYIPLASRTNDMTARDDVDQFLRNISALPENERLTYATFIATTCLRFIAKEPLVVSTHLTDKTRLVLQQITGYANYPAIIAPHQGVAAALKDSFPRCSANSNVIFTALISTAISADVNADNQRSFAKAACLLSYRRLGLSCLTWLERLSALSAKPMNEIAEMFAFRPWIPTLNRVLQIVSTHYPAARQ</sequence>
<organism evidence="1">
    <name type="scientific">Cacopsylla melanoneura</name>
    <dbReference type="NCBI Taxonomy" id="428564"/>
    <lineage>
        <taxon>Eukaryota</taxon>
        <taxon>Metazoa</taxon>
        <taxon>Ecdysozoa</taxon>
        <taxon>Arthropoda</taxon>
        <taxon>Hexapoda</taxon>
        <taxon>Insecta</taxon>
        <taxon>Pterygota</taxon>
        <taxon>Neoptera</taxon>
        <taxon>Paraneoptera</taxon>
        <taxon>Hemiptera</taxon>
        <taxon>Sternorrhyncha</taxon>
        <taxon>Psylloidea</taxon>
        <taxon>Psyllidae</taxon>
        <taxon>Psyllinae</taxon>
        <taxon>Cacopsylla</taxon>
    </lineage>
</organism>